<dbReference type="AlphaFoldDB" id="A0A397TID9"/>
<dbReference type="Proteomes" id="UP000265703">
    <property type="component" value="Unassembled WGS sequence"/>
</dbReference>
<sequence>MADKVILMCISVNYQLHAKSAGRRLQQGDQTSKLPHNIYYYSYQQKSVNITAQIRRFKVFLQPVLPEMTPSPSVFPSEAELSSPSVSSSVAELSPPSVSLSEMELSLSLLLSNALQPKTPPQTHRELAHLLNTPNKWPIEKKELWQNPAIWNPTLERYIDTTLKESEDKFKDVIRNKDIIDIDEPFRLYYIDWIESHSRSAKILKSESNSGIILVDAKATRIFDGLNIWHLEVTGPPCNATDKHVLGDSKKTFQTDLKSNFDIARTP</sequence>
<dbReference type="EMBL" id="QKYT01000048">
    <property type="protein sequence ID" value="RIA96227.1"/>
    <property type="molecule type" value="Genomic_DNA"/>
</dbReference>
<accession>A0A397TID9</accession>
<gene>
    <name evidence="1" type="ORF">C1645_733427</name>
</gene>
<protein>
    <submittedName>
        <fullName evidence="1">Uncharacterized protein</fullName>
    </submittedName>
</protein>
<comment type="caution">
    <text evidence="1">The sequence shown here is derived from an EMBL/GenBank/DDBJ whole genome shotgun (WGS) entry which is preliminary data.</text>
</comment>
<evidence type="ECO:0000313" key="2">
    <source>
        <dbReference type="Proteomes" id="UP000265703"/>
    </source>
</evidence>
<dbReference type="OrthoDB" id="2311372at2759"/>
<organism evidence="1 2">
    <name type="scientific">Glomus cerebriforme</name>
    <dbReference type="NCBI Taxonomy" id="658196"/>
    <lineage>
        <taxon>Eukaryota</taxon>
        <taxon>Fungi</taxon>
        <taxon>Fungi incertae sedis</taxon>
        <taxon>Mucoromycota</taxon>
        <taxon>Glomeromycotina</taxon>
        <taxon>Glomeromycetes</taxon>
        <taxon>Glomerales</taxon>
        <taxon>Glomeraceae</taxon>
        <taxon>Glomus</taxon>
    </lineage>
</organism>
<name>A0A397TID9_9GLOM</name>
<proteinExistence type="predicted"/>
<keyword evidence="2" id="KW-1185">Reference proteome</keyword>
<evidence type="ECO:0000313" key="1">
    <source>
        <dbReference type="EMBL" id="RIA96227.1"/>
    </source>
</evidence>
<reference evidence="1 2" key="1">
    <citation type="submission" date="2018-06" db="EMBL/GenBank/DDBJ databases">
        <title>Comparative genomics reveals the genomic features of Rhizophagus irregularis, R. cerebriforme, R. diaphanum and Gigaspora rosea, and their symbiotic lifestyle signature.</title>
        <authorList>
            <person name="Morin E."/>
            <person name="San Clemente H."/>
            <person name="Chen E.C.H."/>
            <person name="De La Providencia I."/>
            <person name="Hainaut M."/>
            <person name="Kuo A."/>
            <person name="Kohler A."/>
            <person name="Murat C."/>
            <person name="Tang N."/>
            <person name="Roy S."/>
            <person name="Loubradou J."/>
            <person name="Henrissat B."/>
            <person name="Grigoriev I.V."/>
            <person name="Corradi N."/>
            <person name="Roux C."/>
            <person name="Martin F.M."/>
        </authorList>
    </citation>
    <scope>NUCLEOTIDE SEQUENCE [LARGE SCALE GENOMIC DNA]</scope>
    <source>
        <strain evidence="1 2">DAOM 227022</strain>
    </source>
</reference>